<dbReference type="Proteomes" id="UP001286313">
    <property type="component" value="Unassembled WGS sequence"/>
</dbReference>
<name>A0AAE1GGX4_PETCI</name>
<evidence type="ECO:0000256" key="1">
    <source>
        <dbReference type="ARBA" id="ARBA00023157"/>
    </source>
</evidence>
<dbReference type="PANTHER" id="PTHR21261:SF15">
    <property type="entry name" value="BEATEN PATH IIIA, ISOFORM D-RELATED"/>
    <property type="match status" value="1"/>
</dbReference>
<gene>
    <name evidence="4" type="ORF">Pcinc_004443</name>
</gene>
<feature type="domain" description="CD80-like immunoglobulin C2-set" evidence="3">
    <location>
        <begin position="29"/>
        <end position="115"/>
    </location>
</feature>
<dbReference type="InterPro" id="IPR013162">
    <property type="entry name" value="CD80_C2-set"/>
</dbReference>
<evidence type="ECO:0000259" key="3">
    <source>
        <dbReference type="Pfam" id="PF08205"/>
    </source>
</evidence>
<evidence type="ECO:0000256" key="2">
    <source>
        <dbReference type="SAM" id="SignalP"/>
    </source>
</evidence>
<dbReference type="SUPFAM" id="SSF48726">
    <property type="entry name" value="Immunoglobulin"/>
    <property type="match status" value="1"/>
</dbReference>
<dbReference type="Gene3D" id="2.60.40.10">
    <property type="entry name" value="Immunoglobulins"/>
    <property type="match status" value="1"/>
</dbReference>
<dbReference type="EMBL" id="JAWQEG010000317">
    <property type="protein sequence ID" value="KAK3891695.1"/>
    <property type="molecule type" value="Genomic_DNA"/>
</dbReference>
<feature type="signal peptide" evidence="2">
    <location>
        <begin position="1"/>
        <end position="16"/>
    </location>
</feature>
<organism evidence="4 5">
    <name type="scientific">Petrolisthes cinctipes</name>
    <name type="common">Flat porcelain crab</name>
    <dbReference type="NCBI Taxonomy" id="88211"/>
    <lineage>
        <taxon>Eukaryota</taxon>
        <taxon>Metazoa</taxon>
        <taxon>Ecdysozoa</taxon>
        <taxon>Arthropoda</taxon>
        <taxon>Crustacea</taxon>
        <taxon>Multicrustacea</taxon>
        <taxon>Malacostraca</taxon>
        <taxon>Eumalacostraca</taxon>
        <taxon>Eucarida</taxon>
        <taxon>Decapoda</taxon>
        <taxon>Pleocyemata</taxon>
        <taxon>Anomura</taxon>
        <taxon>Galatheoidea</taxon>
        <taxon>Porcellanidae</taxon>
        <taxon>Petrolisthes</taxon>
    </lineage>
</organism>
<reference evidence="4" key="1">
    <citation type="submission" date="2023-10" db="EMBL/GenBank/DDBJ databases">
        <title>Genome assemblies of two species of porcelain crab, Petrolisthes cinctipes and Petrolisthes manimaculis (Anomura: Porcellanidae).</title>
        <authorList>
            <person name="Angst P."/>
        </authorList>
    </citation>
    <scope>NUCLEOTIDE SEQUENCE</scope>
    <source>
        <strain evidence="4">PB745_01</strain>
        <tissue evidence="4">Gill</tissue>
    </source>
</reference>
<dbReference type="PANTHER" id="PTHR21261">
    <property type="entry name" value="BEAT PROTEIN"/>
    <property type="match status" value="1"/>
</dbReference>
<proteinExistence type="predicted"/>
<dbReference type="InterPro" id="IPR013783">
    <property type="entry name" value="Ig-like_fold"/>
</dbReference>
<dbReference type="AlphaFoldDB" id="A0AAE1GGX4"/>
<evidence type="ECO:0000313" key="5">
    <source>
        <dbReference type="Proteomes" id="UP001286313"/>
    </source>
</evidence>
<protein>
    <recommendedName>
        <fullName evidence="3">CD80-like immunoglobulin C2-set domain-containing protein</fullName>
    </recommendedName>
</protein>
<evidence type="ECO:0000313" key="4">
    <source>
        <dbReference type="EMBL" id="KAK3891695.1"/>
    </source>
</evidence>
<dbReference type="Pfam" id="PF08205">
    <property type="entry name" value="C2-set_2"/>
    <property type="match status" value="1"/>
</dbReference>
<accession>A0AAE1GGX4</accession>
<keyword evidence="1" id="KW-1015">Disulfide bond</keyword>
<sequence length="168" mass="18544">MVILCDFSIPILVIRILPVLPPGPPTITGSQNYYQLNQRLHLNCTTPLAKPAPALTWILNGHKVVSGGSVVMTEHVTSPAGLERVTTQLRLRVASHHFHSGAMTIVCEARVGALYTRSDQVEIREPSSRWFASPNLYHTTGTGMDSAPSLFNTSIWLLVITLLYRLML</sequence>
<keyword evidence="5" id="KW-1185">Reference proteome</keyword>
<dbReference type="InterPro" id="IPR036179">
    <property type="entry name" value="Ig-like_dom_sf"/>
</dbReference>
<comment type="caution">
    <text evidence="4">The sequence shown here is derived from an EMBL/GenBank/DDBJ whole genome shotgun (WGS) entry which is preliminary data.</text>
</comment>
<feature type="chain" id="PRO_5042001352" description="CD80-like immunoglobulin C2-set domain-containing protein" evidence="2">
    <location>
        <begin position="17"/>
        <end position="168"/>
    </location>
</feature>
<keyword evidence="2" id="KW-0732">Signal</keyword>